<name>D8ULZ6_VOLCA</name>
<dbReference type="AlphaFoldDB" id="D8ULZ6"/>
<dbReference type="Proteomes" id="UP000001058">
    <property type="component" value="Unassembled WGS sequence"/>
</dbReference>
<dbReference type="GeneID" id="9614639"/>
<accession>D8ULZ6</accession>
<proteinExistence type="predicted"/>
<organism evidence="3">
    <name type="scientific">Volvox carteri f. nagariensis</name>
    <dbReference type="NCBI Taxonomy" id="3068"/>
    <lineage>
        <taxon>Eukaryota</taxon>
        <taxon>Viridiplantae</taxon>
        <taxon>Chlorophyta</taxon>
        <taxon>core chlorophytes</taxon>
        <taxon>Chlorophyceae</taxon>
        <taxon>CS clade</taxon>
        <taxon>Chlamydomonadales</taxon>
        <taxon>Volvocaceae</taxon>
        <taxon>Volvox</taxon>
    </lineage>
</organism>
<evidence type="ECO:0000313" key="3">
    <source>
        <dbReference type="Proteomes" id="UP000001058"/>
    </source>
</evidence>
<dbReference type="KEGG" id="vcn:VOLCADRAFT_101191"/>
<protein>
    <submittedName>
        <fullName evidence="2">Uncharacterized protein</fullName>
    </submittedName>
</protein>
<keyword evidence="3" id="KW-1185">Reference proteome</keyword>
<evidence type="ECO:0000313" key="2">
    <source>
        <dbReference type="EMBL" id="EFJ39253.1"/>
    </source>
</evidence>
<gene>
    <name evidence="2" type="ORF">VOLCADRAFT_101191</name>
</gene>
<dbReference type="EMBL" id="GL378762">
    <property type="protein sequence ID" value="EFJ39253.1"/>
    <property type="molecule type" value="Genomic_DNA"/>
</dbReference>
<dbReference type="RefSeq" id="XP_002959683.1">
    <property type="nucleotide sequence ID" value="XM_002959637.1"/>
</dbReference>
<reference evidence="2 3" key="1">
    <citation type="journal article" date="2010" name="Science">
        <title>Genomic analysis of organismal complexity in the multicellular green alga Volvox carteri.</title>
        <authorList>
            <person name="Prochnik S.E."/>
            <person name="Umen J."/>
            <person name="Nedelcu A.M."/>
            <person name="Hallmann A."/>
            <person name="Miller S.M."/>
            <person name="Nishii I."/>
            <person name="Ferris P."/>
            <person name="Kuo A."/>
            <person name="Mitros T."/>
            <person name="Fritz-Laylin L.K."/>
            <person name="Hellsten U."/>
            <person name="Chapman J."/>
            <person name="Simakov O."/>
            <person name="Rensing S.A."/>
            <person name="Terry A."/>
            <person name="Pangilinan J."/>
            <person name="Kapitonov V."/>
            <person name="Jurka J."/>
            <person name="Salamov A."/>
            <person name="Shapiro H."/>
            <person name="Schmutz J."/>
            <person name="Grimwood J."/>
            <person name="Lindquist E."/>
            <person name="Lucas S."/>
            <person name="Grigoriev I.V."/>
            <person name="Schmitt R."/>
            <person name="Kirk D."/>
            <person name="Rokhsar D.S."/>
        </authorList>
    </citation>
    <scope>NUCLEOTIDE SEQUENCE [LARGE SCALE GENOMIC DNA]</scope>
    <source>
        <strain evidence="3">f. Nagariensis / Eve</strain>
    </source>
</reference>
<sequence length="176" mass="20041">MPWHSRMWLPGHWVPVRATNWTRTAWIGFSCLHHPTVPRPAPFCMLALDEEQYFGAEYGHQQQRTSCWACYQAEVGNKTRTYAAYLKYFVHLPAEDGAQDVHFTVADVYSGQVFSGGLVVVNMAAAQTARAGSQWEMWQDLGLPLSELKGKFCTAAPEGDRKGLMYFMPYTHFTNR</sequence>
<dbReference type="InParanoid" id="D8ULZ6"/>
<feature type="signal peptide" evidence="1">
    <location>
        <begin position="1"/>
        <end position="18"/>
    </location>
</feature>
<dbReference type="OrthoDB" id="558426at2759"/>
<feature type="chain" id="PRO_5003124601" evidence="1">
    <location>
        <begin position="19"/>
        <end position="176"/>
    </location>
</feature>
<evidence type="ECO:0000256" key="1">
    <source>
        <dbReference type="SAM" id="SignalP"/>
    </source>
</evidence>
<keyword evidence="1" id="KW-0732">Signal</keyword>